<sequence>SAKFSEELQNIIEVCEEKIINKVVKFCIENNDISPEAVVREVMEEIKFNKEQIIREDEISEELVNRGISTLLDEINVSQAKASGIEVVEFLSSHRRFRILWLEFGATLFEYLCKQKGYKPKELIERGKKGESIEKECAELLMELGEMRAKWWWPCSFKIKDIEISEEEAKRVKEYNDYNLFPSLFYGLYTSVILHQFC</sequence>
<feature type="non-terminal residue" evidence="1">
    <location>
        <position position="198"/>
    </location>
</feature>
<proteinExistence type="predicted"/>
<dbReference type="Proteomes" id="UP000325440">
    <property type="component" value="Unassembled WGS sequence"/>
</dbReference>
<evidence type="ECO:0000313" key="2">
    <source>
        <dbReference type="Proteomes" id="UP000325440"/>
    </source>
</evidence>
<dbReference type="AlphaFoldDB" id="A0A5E4N3F9"/>
<dbReference type="EMBL" id="CABPRJ010001763">
    <property type="protein sequence ID" value="VVC39145.1"/>
    <property type="molecule type" value="Genomic_DNA"/>
</dbReference>
<gene>
    <name evidence="1" type="ORF">CINCED_3A003781</name>
</gene>
<evidence type="ECO:0000313" key="1">
    <source>
        <dbReference type="EMBL" id="VVC39145.1"/>
    </source>
</evidence>
<keyword evidence="2" id="KW-1185">Reference proteome</keyword>
<organism evidence="1 2">
    <name type="scientific">Cinara cedri</name>
    <dbReference type="NCBI Taxonomy" id="506608"/>
    <lineage>
        <taxon>Eukaryota</taxon>
        <taxon>Metazoa</taxon>
        <taxon>Ecdysozoa</taxon>
        <taxon>Arthropoda</taxon>
        <taxon>Hexapoda</taxon>
        <taxon>Insecta</taxon>
        <taxon>Pterygota</taxon>
        <taxon>Neoptera</taxon>
        <taxon>Paraneoptera</taxon>
        <taxon>Hemiptera</taxon>
        <taxon>Sternorrhyncha</taxon>
        <taxon>Aphidomorpha</taxon>
        <taxon>Aphidoidea</taxon>
        <taxon>Aphididae</taxon>
        <taxon>Lachninae</taxon>
        <taxon>Cinara</taxon>
    </lineage>
</organism>
<protein>
    <submittedName>
        <fullName evidence="1">Uncharacterized protein</fullName>
    </submittedName>
</protein>
<dbReference type="OrthoDB" id="8213761at2759"/>
<reference evidence="1 2" key="1">
    <citation type="submission" date="2019-08" db="EMBL/GenBank/DDBJ databases">
        <authorList>
            <person name="Alioto T."/>
            <person name="Alioto T."/>
            <person name="Gomez Garrido J."/>
        </authorList>
    </citation>
    <scope>NUCLEOTIDE SEQUENCE [LARGE SCALE GENOMIC DNA]</scope>
</reference>
<accession>A0A5E4N3F9</accession>
<feature type="non-terminal residue" evidence="1">
    <location>
        <position position="1"/>
    </location>
</feature>
<name>A0A5E4N3F9_9HEMI</name>